<dbReference type="EMBL" id="KZ302468">
    <property type="protein sequence ID" value="PFH45245.1"/>
    <property type="molecule type" value="Genomic_DNA"/>
</dbReference>
<dbReference type="AlphaFoldDB" id="A0A2A9N658"/>
<dbReference type="Gene3D" id="3.40.390.10">
    <property type="entry name" value="Collagenase (Catalytic Domain)"/>
    <property type="match status" value="1"/>
</dbReference>
<evidence type="ECO:0000256" key="4">
    <source>
        <dbReference type="ARBA" id="ARBA00022729"/>
    </source>
</evidence>
<evidence type="ECO:0000256" key="7">
    <source>
        <dbReference type="ARBA" id="ARBA00023049"/>
    </source>
</evidence>
<keyword evidence="12" id="KW-1185">Reference proteome</keyword>
<protein>
    <recommendedName>
        <fullName evidence="10">Peptidase M43 pregnancy-associated plasma-A domain-containing protein</fullName>
    </recommendedName>
</protein>
<reference evidence="11 12" key="1">
    <citation type="submission" date="2014-02" db="EMBL/GenBank/DDBJ databases">
        <title>Transposable element dynamics among asymbiotic and ectomycorrhizal Amanita fungi.</title>
        <authorList>
            <consortium name="DOE Joint Genome Institute"/>
            <person name="Hess J."/>
            <person name="Skrede I."/>
            <person name="Wolfe B."/>
            <person name="LaButti K."/>
            <person name="Ohm R.A."/>
            <person name="Grigoriev I.V."/>
            <person name="Pringle A."/>
        </authorList>
    </citation>
    <scope>NUCLEOTIDE SEQUENCE [LARGE SCALE GENOMIC DNA]</scope>
    <source>
        <strain evidence="11 12">SKay4041</strain>
    </source>
</reference>
<evidence type="ECO:0000256" key="6">
    <source>
        <dbReference type="ARBA" id="ARBA00022833"/>
    </source>
</evidence>
<dbReference type="Pfam" id="PF05572">
    <property type="entry name" value="Peptidase_M43"/>
    <property type="match status" value="1"/>
</dbReference>
<evidence type="ECO:0000256" key="8">
    <source>
        <dbReference type="ARBA" id="ARBA00023157"/>
    </source>
</evidence>
<dbReference type="InterPro" id="IPR008754">
    <property type="entry name" value="Peptidase_M43"/>
</dbReference>
<evidence type="ECO:0000313" key="11">
    <source>
        <dbReference type="EMBL" id="PFH45245.1"/>
    </source>
</evidence>
<dbReference type="GO" id="GO:0008237">
    <property type="term" value="F:metallopeptidase activity"/>
    <property type="evidence" value="ECO:0007669"/>
    <property type="project" value="UniProtKB-KW"/>
</dbReference>
<evidence type="ECO:0000259" key="10">
    <source>
        <dbReference type="Pfam" id="PF05572"/>
    </source>
</evidence>
<dbReference type="GO" id="GO:0006508">
    <property type="term" value="P:proteolysis"/>
    <property type="evidence" value="ECO:0007669"/>
    <property type="project" value="UniProtKB-KW"/>
</dbReference>
<evidence type="ECO:0000256" key="9">
    <source>
        <dbReference type="SAM" id="SignalP"/>
    </source>
</evidence>
<evidence type="ECO:0000256" key="1">
    <source>
        <dbReference type="ARBA" id="ARBA00008721"/>
    </source>
</evidence>
<keyword evidence="3" id="KW-0479">Metal-binding</keyword>
<comment type="similarity">
    <text evidence="1">Belongs to the peptidase M43B family.</text>
</comment>
<dbReference type="OrthoDB" id="536211at2759"/>
<evidence type="ECO:0000256" key="3">
    <source>
        <dbReference type="ARBA" id="ARBA00022723"/>
    </source>
</evidence>
<keyword evidence="5" id="KW-0378">Hydrolase</keyword>
<keyword evidence="4 9" id="KW-0732">Signal</keyword>
<accession>A0A2A9N658</accession>
<organism evidence="11 12">
    <name type="scientific">Amanita thiersii Skay4041</name>
    <dbReference type="NCBI Taxonomy" id="703135"/>
    <lineage>
        <taxon>Eukaryota</taxon>
        <taxon>Fungi</taxon>
        <taxon>Dikarya</taxon>
        <taxon>Basidiomycota</taxon>
        <taxon>Agaricomycotina</taxon>
        <taxon>Agaricomycetes</taxon>
        <taxon>Agaricomycetidae</taxon>
        <taxon>Agaricales</taxon>
        <taxon>Pluteineae</taxon>
        <taxon>Amanitaceae</taxon>
        <taxon>Amanita</taxon>
    </lineage>
</organism>
<dbReference type="InterPro" id="IPR024079">
    <property type="entry name" value="MetalloPept_cat_dom_sf"/>
</dbReference>
<feature type="chain" id="PRO_5013378342" description="Peptidase M43 pregnancy-associated plasma-A domain-containing protein" evidence="9">
    <location>
        <begin position="17"/>
        <end position="278"/>
    </location>
</feature>
<gene>
    <name evidence="11" type="ORF">AMATHDRAFT_71908</name>
</gene>
<evidence type="ECO:0000256" key="5">
    <source>
        <dbReference type="ARBA" id="ARBA00022801"/>
    </source>
</evidence>
<evidence type="ECO:0000313" key="12">
    <source>
        <dbReference type="Proteomes" id="UP000242287"/>
    </source>
</evidence>
<proteinExistence type="inferred from homology"/>
<keyword evidence="2" id="KW-0645">Protease</keyword>
<name>A0A2A9N658_9AGAR</name>
<evidence type="ECO:0000256" key="2">
    <source>
        <dbReference type="ARBA" id="ARBA00022670"/>
    </source>
</evidence>
<dbReference type="PANTHER" id="PTHR47466:SF1">
    <property type="entry name" value="METALLOPROTEASE MEP1 (AFU_ORTHOLOGUE AFUA_1G07730)-RELATED"/>
    <property type="match status" value="1"/>
</dbReference>
<keyword evidence="8" id="KW-1015">Disulfide bond</keyword>
<dbReference type="Proteomes" id="UP000242287">
    <property type="component" value="Unassembled WGS sequence"/>
</dbReference>
<sequence>MIKLLTLLLCATSVLADAAKSLCGTYISEEAKVAAEAQFRANKVESSLVPGAYTPASLNIYFHIIHPDHSGSTDVSQATLKEQMRIINIGFSDPKIHWKLGGVTHTVNPNWYRMRVWSSDEVNMKAKLRQGGAADLNVYVVGRVIDGDMSRAGYSTFPWDYPGNPQFDGVLLAAWSLPGGELPYNLGHSLTHEAGHWVGLLHPFQGGCYGDGDFVADTPAEGQETYGCPTNKDTCRGGGPDPIHNYMDYSDDTCKNHFTKGQIKRLRDQIATFRGIPW</sequence>
<dbReference type="SUPFAM" id="SSF55486">
    <property type="entry name" value="Metalloproteases ('zincins'), catalytic domain"/>
    <property type="match status" value="1"/>
</dbReference>
<dbReference type="PANTHER" id="PTHR47466">
    <property type="match status" value="1"/>
</dbReference>
<feature type="signal peptide" evidence="9">
    <location>
        <begin position="1"/>
        <end position="16"/>
    </location>
</feature>
<keyword evidence="7" id="KW-0482">Metalloprotease</keyword>
<feature type="domain" description="Peptidase M43 pregnancy-associated plasma-A" evidence="10">
    <location>
        <begin position="136"/>
        <end position="270"/>
    </location>
</feature>
<keyword evidence="6" id="KW-0862">Zinc</keyword>
<dbReference type="CDD" id="cd04275">
    <property type="entry name" value="ZnMc_pappalysin_like"/>
    <property type="match status" value="1"/>
</dbReference>
<dbReference type="GO" id="GO:0046872">
    <property type="term" value="F:metal ion binding"/>
    <property type="evidence" value="ECO:0007669"/>
    <property type="project" value="UniProtKB-KW"/>
</dbReference>